<dbReference type="SUPFAM" id="SSF49265">
    <property type="entry name" value="Fibronectin type III"/>
    <property type="match status" value="1"/>
</dbReference>
<dbReference type="Proteomes" id="UP000284841">
    <property type="component" value="Unassembled WGS sequence"/>
</dbReference>
<dbReference type="CDD" id="cd00063">
    <property type="entry name" value="FN3"/>
    <property type="match status" value="1"/>
</dbReference>
<name>A0A415DV07_9FIRM</name>
<dbReference type="InterPro" id="IPR003961">
    <property type="entry name" value="FN3_dom"/>
</dbReference>
<gene>
    <name evidence="3" type="ORF">DW099_17675</name>
</gene>
<proteinExistence type="predicted"/>
<accession>A0A415DV07</accession>
<feature type="chain" id="PRO_5019161173" evidence="1">
    <location>
        <begin position="19"/>
        <end position="356"/>
    </location>
</feature>
<sequence>MIGVLTAVLMLTTSFGFAAGDVNPGPSGEVGMPQVTVKALSQTSVKVSWKAVKGAKGYVIYKSRTGEDYRRVKTLYGVLKTSFVDKNCRKNTSYRYQVFAFKYENGQRVYGESDWVSEVAGVQRPGVVVWAAGEGKIDITVNCKTEDEKVELYRSTAKDGKYKKIIAKKANGQLSYLDKNLKADKTYYYKAKSARTLGGKTYTSTWSSTASARASNISVSIAVEDLNQPGQKTDTFVYKLTMAEKSAPVTILFEENQGGFIWSGQKETESSHWTGSTVLYLYSYSADGKRFVKMTEDYLVEPGETVYLKFLSRDKVMYYEDCGLGLSVSFAGLPMIEGHLHLNGDGTGRYTDDYDI</sequence>
<keyword evidence="4" id="KW-1185">Reference proteome</keyword>
<feature type="signal peptide" evidence="1">
    <location>
        <begin position="1"/>
        <end position="18"/>
    </location>
</feature>
<feature type="domain" description="Fibronectin type-III" evidence="2">
    <location>
        <begin position="29"/>
        <end position="125"/>
    </location>
</feature>
<dbReference type="Gene3D" id="2.60.40.10">
    <property type="entry name" value="Immunoglobulins"/>
    <property type="match status" value="2"/>
</dbReference>
<protein>
    <submittedName>
        <fullName evidence="3">Fibronectin type III domain-containing protein</fullName>
    </submittedName>
</protein>
<dbReference type="PROSITE" id="PS50853">
    <property type="entry name" value="FN3"/>
    <property type="match status" value="1"/>
</dbReference>
<evidence type="ECO:0000313" key="4">
    <source>
        <dbReference type="Proteomes" id="UP000284841"/>
    </source>
</evidence>
<dbReference type="EMBL" id="QRMS01000007">
    <property type="protein sequence ID" value="RHJ84031.1"/>
    <property type="molecule type" value="Genomic_DNA"/>
</dbReference>
<keyword evidence="1" id="KW-0732">Signal</keyword>
<comment type="caution">
    <text evidence="3">The sequence shown here is derived from an EMBL/GenBank/DDBJ whole genome shotgun (WGS) entry which is preliminary data.</text>
</comment>
<reference evidence="3 4" key="1">
    <citation type="submission" date="2018-08" db="EMBL/GenBank/DDBJ databases">
        <title>A genome reference for cultivated species of the human gut microbiota.</title>
        <authorList>
            <person name="Zou Y."/>
            <person name="Xue W."/>
            <person name="Luo G."/>
        </authorList>
    </citation>
    <scope>NUCLEOTIDE SEQUENCE [LARGE SCALE GENOMIC DNA]</scope>
    <source>
        <strain evidence="3 4">AM07-24</strain>
    </source>
</reference>
<dbReference type="InterPro" id="IPR036116">
    <property type="entry name" value="FN3_sf"/>
</dbReference>
<dbReference type="InterPro" id="IPR013783">
    <property type="entry name" value="Ig-like_fold"/>
</dbReference>
<evidence type="ECO:0000256" key="1">
    <source>
        <dbReference type="SAM" id="SignalP"/>
    </source>
</evidence>
<dbReference type="STRING" id="1776384.GCA_900086585_00397"/>
<dbReference type="AlphaFoldDB" id="A0A415DV07"/>
<evidence type="ECO:0000313" key="3">
    <source>
        <dbReference type="EMBL" id="RHJ84031.1"/>
    </source>
</evidence>
<organism evidence="3 4">
    <name type="scientific">Emergencia timonensis</name>
    <dbReference type="NCBI Taxonomy" id="1776384"/>
    <lineage>
        <taxon>Bacteria</taxon>
        <taxon>Bacillati</taxon>
        <taxon>Bacillota</taxon>
        <taxon>Clostridia</taxon>
        <taxon>Peptostreptococcales</taxon>
        <taxon>Anaerovoracaceae</taxon>
        <taxon>Emergencia</taxon>
    </lineage>
</organism>
<evidence type="ECO:0000259" key="2">
    <source>
        <dbReference type="PROSITE" id="PS50853"/>
    </source>
</evidence>